<name>A0ABM1R6I2_CAMSA</name>
<dbReference type="InterPro" id="IPR045026">
    <property type="entry name" value="LIMYB"/>
</dbReference>
<evidence type="ECO:0000313" key="2">
    <source>
        <dbReference type="Proteomes" id="UP000694864"/>
    </source>
</evidence>
<reference evidence="2" key="1">
    <citation type="journal article" date="2014" name="Nat. Commun.">
        <title>The emerging biofuel crop Camelina sativa retains a highly undifferentiated hexaploid genome structure.</title>
        <authorList>
            <person name="Kagale S."/>
            <person name="Koh C."/>
            <person name="Nixon J."/>
            <person name="Bollina V."/>
            <person name="Clarke W.E."/>
            <person name="Tuteja R."/>
            <person name="Spillane C."/>
            <person name="Robinson S.J."/>
            <person name="Links M.G."/>
            <person name="Clarke C."/>
            <person name="Higgins E.E."/>
            <person name="Huebert T."/>
            <person name="Sharpe A.G."/>
            <person name="Parkin I.A."/>
        </authorList>
    </citation>
    <scope>NUCLEOTIDE SEQUENCE [LARGE SCALE GENOMIC DNA]</scope>
    <source>
        <strain evidence="2">cv. DH55</strain>
    </source>
</reference>
<organism evidence="2 3">
    <name type="scientific">Camelina sativa</name>
    <name type="common">False flax</name>
    <name type="synonym">Myagrum sativum</name>
    <dbReference type="NCBI Taxonomy" id="90675"/>
    <lineage>
        <taxon>Eukaryota</taxon>
        <taxon>Viridiplantae</taxon>
        <taxon>Streptophyta</taxon>
        <taxon>Embryophyta</taxon>
        <taxon>Tracheophyta</taxon>
        <taxon>Spermatophyta</taxon>
        <taxon>Magnoliopsida</taxon>
        <taxon>eudicotyledons</taxon>
        <taxon>Gunneridae</taxon>
        <taxon>Pentapetalae</taxon>
        <taxon>rosids</taxon>
        <taxon>malvids</taxon>
        <taxon>Brassicales</taxon>
        <taxon>Brassicaceae</taxon>
        <taxon>Camelineae</taxon>
        <taxon>Camelina</taxon>
    </lineage>
</organism>
<dbReference type="PANTHER" id="PTHR47584:SF19">
    <property type="entry name" value="L10-INTERACTING MYB DOMAIN-CONTAINING PROTEIN-LIKE"/>
    <property type="match status" value="1"/>
</dbReference>
<dbReference type="Proteomes" id="UP000694864">
    <property type="component" value="Chromosome 17"/>
</dbReference>
<evidence type="ECO:0000313" key="3">
    <source>
        <dbReference type="RefSeq" id="XP_019094620.1"/>
    </source>
</evidence>
<feature type="compositionally biased region" description="Basic and acidic residues" evidence="1">
    <location>
        <begin position="77"/>
        <end position="87"/>
    </location>
</feature>
<accession>A0ABM1R6I2</accession>
<dbReference type="GeneID" id="104760087"/>
<sequence length="253" mass="29488">MDPDWWVDREKEIPYAKIIREEGIPHMELMRRIFGCQGSKPEAMYPTHKQDANNTEVDERQSVDKFVPIAVDDDGDDSNRTPTKDAHLQSQTITNESPPLSPIGPAKRSAKKQSRVTPYPSNRGKDVLRSGEKNMPRRRTAFETEMGGQFKEMMEFRRAQVEEARERREKNEATPYKEAYGVLQSIQGLTRWTDFWWACIKVLFPRPPIGFIEFQMLILKMKMSLLEIVVDDDLQKANLIDLRKKREQMMANI</sequence>
<evidence type="ECO:0000256" key="1">
    <source>
        <dbReference type="SAM" id="MobiDB-lite"/>
    </source>
</evidence>
<dbReference type="PANTHER" id="PTHR47584">
    <property type="match status" value="1"/>
</dbReference>
<reference evidence="3" key="2">
    <citation type="submission" date="2025-08" db="UniProtKB">
        <authorList>
            <consortium name="RefSeq"/>
        </authorList>
    </citation>
    <scope>IDENTIFICATION</scope>
    <source>
        <tissue evidence="3">Leaf</tissue>
    </source>
</reference>
<gene>
    <name evidence="3" type="primary">LOC104760087</name>
</gene>
<feature type="region of interest" description="Disordered" evidence="1">
    <location>
        <begin position="41"/>
        <end position="139"/>
    </location>
</feature>
<feature type="compositionally biased region" description="Basic and acidic residues" evidence="1">
    <location>
        <begin position="123"/>
        <end position="135"/>
    </location>
</feature>
<proteinExistence type="predicted"/>
<protein>
    <submittedName>
        <fullName evidence="3">Uncharacterized protein LOC104760087</fullName>
    </submittedName>
</protein>
<feature type="compositionally biased region" description="Polar residues" evidence="1">
    <location>
        <begin position="88"/>
        <end position="98"/>
    </location>
</feature>
<keyword evidence="2" id="KW-1185">Reference proteome</keyword>
<dbReference type="RefSeq" id="XP_019094620.1">
    <property type="nucleotide sequence ID" value="XM_019239075.1"/>
</dbReference>